<dbReference type="PANTHER" id="PTHR30151">
    <property type="entry name" value="ALKANE SULFONATE ABC TRANSPORTER-RELATED, MEMBRANE SUBUNIT"/>
    <property type="match status" value="1"/>
</dbReference>
<dbReference type="Proteomes" id="UP001231451">
    <property type="component" value="Unassembled WGS sequence"/>
</dbReference>
<keyword evidence="3" id="KW-1003">Cell membrane</keyword>
<dbReference type="KEGG" id="lcl:LOCK919_0162"/>
<evidence type="ECO:0000313" key="9">
    <source>
        <dbReference type="EMBL" id="CRL16816.1"/>
    </source>
</evidence>
<accession>S4ZHG5</accession>
<accession>A0A0M6W899</accession>
<dbReference type="Gene3D" id="1.10.3720.10">
    <property type="entry name" value="MetI-like"/>
    <property type="match status" value="1"/>
</dbReference>
<feature type="transmembrane region" description="Helical" evidence="7">
    <location>
        <begin position="107"/>
        <end position="126"/>
    </location>
</feature>
<dbReference type="Pfam" id="PF00528">
    <property type="entry name" value="BPD_transp_1"/>
    <property type="match status" value="1"/>
</dbReference>
<feature type="transmembrane region" description="Helical" evidence="7">
    <location>
        <begin position="229"/>
        <end position="246"/>
    </location>
</feature>
<comment type="subcellular location">
    <subcellularLocation>
        <location evidence="1 7">Cell membrane</location>
        <topology evidence="1 7">Multi-pass membrane protein</topology>
    </subcellularLocation>
</comment>
<dbReference type="EMBL" id="JAVKVH010000001">
    <property type="protein sequence ID" value="MDR7625683.1"/>
    <property type="molecule type" value="Genomic_DNA"/>
</dbReference>
<evidence type="ECO:0000256" key="2">
    <source>
        <dbReference type="ARBA" id="ARBA00022448"/>
    </source>
</evidence>
<evidence type="ECO:0000259" key="8">
    <source>
        <dbReference type="PROSITE" id="PS50928"/>
    </source>
</evidence>
<dbReference type="SUPFAM" id="SSF161098">
    <property type="entry name" value="MetI-like"/>
    <property type="match status" value="1"/>
</dbReference>
<dbReference type="EMBL" id="LN846897">
    <property type="protein sequence ID" value="CRL16816.1"/>
    <property type="molecule type" value="Genomic_DNA"/>
</dbReference>
<gene>
    <name evidence="10" type="ORF">QUF16_07715</name>
    <name evidence="11" type="ORF">RF672_14060</name>
</gene>
<evidence type="ECO:0000256" key="5">
    <source>
        <dbReference type="ARBA" id="ARBA00022989"/>
    </source>
</evidence>
<name>A0A0M6W899_LACPA</name>
<keyword evidence="6 7" id="KW-0472">Membrane</keyword>
<feature type="domain" description="ABC transmembrane type-1" evidence="8">
    <location>
        <begin position="66"/>
        <end position="246"/>
    </location>
</feature>
<evidence type="ECO:0000313" key="11">
    <source>
        <dbReference type="EMBL" id="MDR7625683.1"/>
    </source>
</evidence>
<dbReference type="InterPro" id="IPR035906">
    <property type="entry name" value="MetI-like_sf"/>
</dbReference>
<protein>
    <submittedName>
        <fullName evidence="10">ABC transporter permease</fullName>
    </submittedName>
    <submittedName>
        <fullName evidence="9">Taurine transport system permease tauC</fullName>
    </submittedName>
</protein>
<feature type="transmembrane region" description="Helical" evidence="7">
    <location>
        <begin position="132"/>
        <end position="151"/>
    </location>
</feature>
<reference evidence="11" key="4">
    <citation type="submission" date="2024-03" db="EMBL/GenBank/DDBJ databases">
        <title>Lacticaseibacillus paracasei KCKM 0992.</title>
        <authorList>
            <person name="Kim T.W."/>
        </authorList>
    </citation>
    <scope>NUCLEOTIDE SEQUENCE</scope>
    <source>
        <strain evidence="11">KCKM 0992</strain>
    </source>
</reference>
<sequence length="260" mass="28602">MMTPRKNLSSLSGRSLIVVGILGLWWCITSSHLVSSVLLPAPTDVWIAMLNLFRFGYNGTPFWQHYLLTLTRVGVAVSSAIIVGIPLGLFSSYNTTIGSLIDPIIQFLRPIPPLAYYTLLILWLGIGEASKVLLLFLSALPPIYLAAYDAVSGINIEYRNNAASLGANYWQIFLRVIFPASLPAIMTGVRSAVGMAYTTIVSAEMIASTSGIGWMVIDASHYLKTDVMIVDIVVMGITGMLLDWFLKQFSHHFIQWQGRG</sequence>
<evidence type="ECO:0000256" key="7">
    <source>
        <dbReference type="RuleBase" id="RU363032"/>
    </source>
</evidence>
<organism evidence="9">
    <name type="scientific">Lacticaseibacillus paracasei</name>
    <name type="common">Lactobacillus paracasei</name>
    <dbReference type="NCBI Taxonomy" id="1597"/>
    <lineage>
        <taxon>Bacteria</taxon>
        <taxon>Bacillati</taxon>
        <taxon>Bacillota</taxon>
        <taxon>Bacilli</taxon>
        <taxon>Lactobacillales</taxon>
        <taxon>Lactobacillaceae</taxon>
        <taxon>Lacticaseibacillus</taxon>
    </lineage>
</organism>
<dbReference type="KEGG" id="lcz:LCAZH_0169"/>
<evidence type="ECO:0000256" key="6">
    <source>
        <dbReference type="ARBA" id="ARBA00023136"/>
    </source>
</evidence>
<keyword evidence="2 7" id="KW-0813">Transport</keyword>
<keyword evidence="4 7" id="KW-0812">Transmembrane</keyword>
<dbReference type="GO" id="GO:0042918">
    <property type="term" value="P:alkanesulfonate transmembrane transport"/>
    <property type="evidence" value="ECO:0007669"/>
    <property type="project" value="UniProtKB-ARBA"/>
</dbReference>
<dbReference type="GO" id="GO:0010438">
    <property type="term" value="P:cellular response to sulfur starvation"/>
    <property type="evidence" value="ECO:0007669"/>
    <property type="project" value="TreeGrafter"/>
</dbReference>
<dbReference type="EMBL" id="JAUCBG010000008">
    <property type="protein sequence ID" value="MDM7454234.1"/>
    <property type="molecule type" value="Genomic_DNA"/>
</dbReference>
<dbReference type="AlphaFoldDB" id="A0A0M6W899"/>
<reference evidence="10" key="2">
    <citation type="submission" date="2023-06" db="EMBL/GenBank/DDBJ databases">
        <title>Draft Genome Sequences of lactic acid bacteria strains isolated from fermented milk products.</title>
        <authorList>
            <person name="Elcheninov A.G."/>
            <person name="Klyukina A."/>
            <person name="Zayulina K.S."/>
            <person name="Gavirova L.A."/>
            <person name="Shcherbakova P.A."/>
            <person name="Shestakov A.I."/>
            <person name="Kublanov I.V."/>
            <person name="Kochetkova T.V."/>
        </authorList>
    </citation>
    <scope>NUCLEOTIDE SEQUENCE</scope>
    <source>
        <strain evidence="10">TOM.1374</strain>
    </source>
</reference>
<dbReference type="FunFam" id="1.10.3720.10:FF:000003">
    <property type="entry name" value="Aliphatic sulfonate ABC transporter permease"/>
    <property type="match status" value="1"/>
</dbReference>
<evidence type="ECO:0000313" key="12">
    <source>
        <dbReference type="Proteomes" id="UP001268544"/>
    </source>
</evidence>
<evidence type="ECO:0000313" key="10">
    <source>
        <dbReference type="EMBL" id="MDM7454234.1"/>
    </source>
</evidence>
<feature type="transmembrane region" description="Helical" evidence="7">
    <location>
        <begin position="64"/>
        <end position="87"/>
    </location>
</feature>
<dbReference type="GO" id="GO:0005886">
    <property type="term" value="C:plasma membrane"/>
    <property type="evidence" value="ECO:0007669"/>
    <property type="project" value="UniProtKB-SubCell"/>
</dbReference>
<keyword evidence="5 7" id="KW-1133">Transmembrane helix</keyword>
<dbReference type="PROSITE" id="PS50928">
    <property type="entry name" value="ABC_TM1"/>
    <property type="match status" value="1"/>
</dbReference>
<reference evidence="9" key="1">
    <citation type="journal article" date="2015" name="Front. Microbiol.">
        <title>The vaginal isolate Lactobacillus paracasei LPC-S01 (DSM 26760) is suitable for oral administration.</title>
        <authorList>
            <person name="Balzaretti S."/>
            <person name="Taverniti V."/>
            <person name="Rondini G."/>
            <person name="Marcolegio G."/>
            <person name="Minuzzo M."/>
            <person name="Remagni M.C."/>
            <person name="Fiore W."/>
            <person name="Arioli S."/>
            <person name="Guglielmetti S."/>
        </authorList>
    </citation>
    <scope>NUCLEOTIDE SEQUENCE</scope>
    <source>
        <strain evidence="9">LPC-S01</strain>
    </source>
</reference>
<feature type="transmembrane region" description="Helical" evidence="7">
    <location>
        <begin position="195"/>
        <end position="217"/>
    </location>
</feature>
<dbReference type="GeneID" id="57088899"/>
<dbReference type="PANTHER" id="PTHR30151:SF25">
    <property type="entry name" value="TAURINE TRANSPORT SYSTEM PERMEASE PROTEIN TAUC"/>
    <property type="match status" value="1"/>
</dbReference>
<dbReference type="Proteomes" id="UP001268544">
    <property type="component" value="Unassembled WGS sequence"/>
</dbReference>
<dbReference type="InterPro" id="IPR000515">
    <property type="entry name" value="MetI-like"/>
</dbReference>
<dbReference type="RefSeq" id="WP_003562787.1">
    <property type="nucleotide sequence ID" value="NC_014334.2"/>
</dbReference>
<comment type="similarity">
    <text evidence="7">Belongs to the binding-protein-dependent transport system permease family.</text>
</comment>
<dbReference type="CDD" id="cd06261">
    <property type="entry name" value="TM_PBP2"/>
    <property type="match status" value="1"/>
</dbReference>
<feature type="transmembrane region" description="Helical" evidence="7">
    <location>
        <begin position="172"/>
        <end position="189"/>
    </location>
</feature>
<evidence type="ECO:0000256" key="1">
    <source>
        <dbReference type="ARBA" id="ARBA00004651"/>
    </source>
</evidence>
<proteinExistence type="inferred from homology"/>
<evidence type="ECO:0000256" key="3">
    <source>
        <dbReference type="ARBA" id="ARBA00022475"/>
    </source>
</evidence>
<evidence type="ECO:0000256" key="4">
    <source>
        <dbReference type="ARBA" id="ARBA00022692"/>
    </source>
</evidence>
<reference evidence="12" key="3">
    <citation type="submission" date="2023-07" db="EMBL/GenBank/DDBJ databases">
        <title>Lacticaseibacillus paracasei KCKM 0992.</title>
        <authorList>
            <person name="Kim T.W."/>
        </authorList>
    </citation>
    <scope>NUCLEOTIDE SEQUENCE [LARGE SCALE GENOMIC DNA]</scope>
    <source>
        <strain evidence="12">KCKM 0992</strain>
    </source>
</reference>